<keyword evidence="3" id="KW-1185">Reference proteome</keyword>
<name>A0ABN7SPB8_OIKDI</name>
<reference evidence="2 3" key="1">
    <citation type="submission" date="2021-04" db="EMBL/GenBank/DDBJ databases">
        <authorList>
            <person name="Bliznina A."/>
        </authorList>
    </citation>
    <scope>NUCLEOTIDE SEQUENCE [LARGE SCALE GENOMIC DNA]</scope>
</reference>
<evidence type="ECO:0000313" key="3">
    <source>
        <dbReference type="Proteomes" id="UP001158576"/>
    </source>
</evidence>
<evidence type="ECO:0000256" key="1">
    <source>
        <dbReference type="SAM" id="Coils"/>
    </source>
</evidence>
<dbReference type="Proteomes" id="UP001158576">
    <property type="component" value="Chromosome 1"/>
</dbReference>
<gene>
    <name evidence="2" type="ORF">OKIOD_LOCUS8972</name>
</gene>
<dbReference type="EMBL" id="OU015566">
    <property type="protein sequence ID" value="CAG5102239.1"/>
    <property type="molecule type" value="Genomic_DNA"/>
</dbReference>
<protein>
    <submittedName>
        <fullName evidence="2">Oidioi.mRNA.OKI2018_I69.chr1.g207.t1.cds</fullName>
    </submittedName>
</protein>
<accession>A0ABN7SPB8</accession>
<organism evidence="2 3">
    <name type="scientific">Oikopleura dioica</name>
    <name type="common">Tunicate</name>
    <dbReference type="NCBI Taxonomy" id="34765"/>
    <lineage>
        <taxon>Eukaryota</taxon>
        <taxon>Metazoa</taxon>
        <taxon>Chordata</taxon>
        <taxon>Tunicata</taxon>
        <taxon>Appendicularia</taxon>
        <taxon>Copelata</taxon>
        <taxon>Oikopleuridae</taxon>
        <taxon>Oikopleura</taxon>
    </lineage>
</organism>
<proteinExistence type="predicted"/>
<sequence>MSRTSFNKNNAVEDVSKRQIALLFDNLEQTDQLRRCEKRIKGLQRQTGLWGREVFAVDEIINDRRNEIRSLDRWLADMLNRPDIDQLNADFSDASQCQKWSSSLRYMDEIQNDVKQRKAEAKRAEEERKAQELAELEAAQMRLKS</sequence>
<feature type="coiled-coil region" evidence="1">
    <location>
        <begin position="107"/>
        <end position="142"/>
    </location>
</feature>
<evidence type="ECO:0000313" key="2">
    <source>
        <dbReference type="EMBL" id="CAG5102239.1"/>
    </source>
</evidence>
<keyword evidence="1" id="KW-0175">Coiled coil</keyword>